<protein>
    <submittedName>
        <fullName evidence="2">Uncharacterized protein</fullName>
    </submittedName>
</protein>
<dbReference type="RefSeq" id="WP_146251375.1">
    <property type="nucleotide sequence ID" value="NZ_QJKF01000022.1"/>
</dbReference>
<feature type="region of interest" description="Disordered" evidence="1">
    <location>
        <begin position="1"/>
        <end position="23"/>
    </location>
</feature>
<gene>
    <name evidence="2" type="ORF">DFR70_12263</name>
</gene>
<feature type="compositionally biased region" description="Basic and acidic residues" evidence="1">
    <location>
        <begin position="1"/>
        <end position="13"/>
    </location>
</feature>
<accession>A0A318JQ31</accession>
<dbReference type="OrthoDB" id="3372479at2"/>
<dbReference type="Proteomes" id="UP000247569">
    <property type="component" value="Unassembled WGS sequence"/>
</dbReference>
<dbReference type="EMBL" id="QJKF01000022">
    <property type="protein sequence ID" value="PXX54922.1"/>
    <property type="molecule type" value="Genomic_DNA"/>
</dbReference>
<dbReference type="AlphaFoldDB" id="A0A318JQ31"/>
<name>A0A318JQ31_9NOCA</name>
<evidence type="ECO:0000313" key="3">
    <source>
        <dbReference type="Proteomes" id="UP000247569"/>
    </source>
</evidence>
<sequence>MSEVAPRDEDRPPRSVSNTVDRQHVCPLAKLAAAKAANEERPTWNRNEIRQLVESSGGLVKIQHAADGIDKNKVNRQLGLTMTYDHENGWCG</sequence>
<evidence type="ECO:0000313" key="2">
    <source>
        <dbReference type="EMBL" id="PXX54922.1"/>
    </source>
</evidence>
<organism evidence="2 3">
    <name type="scientific">Nocardia tenerifensis</name>
    <dbReference type="NCBI Taxonomy" id="228006"/>
    <lineage>
        <taxon>Bacteria</taxon>
        <taxon>Bacillati</taxon>
        <taxon>Actinomycetota</taxon>
        <taxon>Actinomycetes</taxon>
        <taxon>Mycobacteriales</taxon>
        <taxon>Nocardiaceae</taxon>
        <taxon>Nocardia</taxon>
    </lineage>
</organism>
<keyword evidence="3" id="KW-1185">Reference proteome</keyword>
<comment type="caution">
    <text evidence="2">The sequence shown here is derived from an EMBL/GenBank/DDBJ whole genome shotgun (WGS) entry which is preliminary data.</text>
</comment>
<proteinExistence type="predicted"/>
<evidence type="ECO:0000256" key="1">
    <source>
        <dbReference type="SAM" id="MobiDB-lite"/>
    </source>
</evidence>
<reference evidence="2 3" key="1">
    <citation type="submission" date="2018-05" db="EMBL/GenBank/DDBJ databases">
        <title>Genomic Encyclopedia of Type Strains, Phase IV (KMG-IV): sequencing the most valuable type-strain genomes for metagenomic binning, comparative biology and taxonomic classification.</title>
        <authorList>
            <person name="Goeker M."/>
        </authorList>
    </citation>
    <scope>NUCLEOTIDE SEQUENCE [LARGE SCALE GENOMIC DNA]</scope>
    <source>
        <strain evidence="2 3">DSM 44704</strain>
    </source>
</reference>